<sequence>MKLCLVHMCLNGTRGFLGGRVSAEDAEPAGPSSIVLHRNANVTLNSVVQQLMWAKAFCAQLSIATLRDQSYTEFWKFVPTSNFSKFTRFGCKFCSTNTNCGCGSLVVKISGHSLRVMSSSPVPLKTRRVGERCTLNLSRAHASRWCGSLESGVPAQLSSSSFDYGSKLRGPSPKALV</sequence>
<accession>A0A8X6VCT9</accession>
<evidence type="ECO:0000313" key="2">
    <source>
        <dbReference type="Proteomes" id="UP000887159"/>
    </source>
</evidence>
<dbReference type="EMBL" id="BMAU01021227">
    <property type="protein sequence ID" value="GFY01430.1"/>
    <property type="molecule type" value="Genomic_DNA"/>
</dbReference>
<protein>
    <submittedName>
        <fullName evidence="1">Uncharacterized protein</fullName>
    </submittedName>
</protein>
<organism evidence="1 2">
    <name type="scientific">Trichonephila clavipes</name>
    <name type="common">Golden silk orbweaver</name>
    <name type="synonym">Nephila clavipes</name>
    <dbReference type="NCBI Taxonomy" id="2585209"/>
    <lineage>
        <taxon>Eukaryota</taxon>
        <taxon>Metazoa</taxon>
        <taxon>Ecdysozoa</taxon>
        <taxon>Arthropoda</taxon>
        <taxon>Chelicerata</taxon>
        <taxon>Arachnida</taxon>
        <taxon>Araneae</taxon>
        <taxon>Araneomorphae</taxon>
        <taxon>Entelegynae</taxon>
        <taxon>Araneoidea</taxon>
        <taxon>Nephilidae</taxon>
        <taxon>Trichonephila</taxon>
    </lineage>
</organism>
<gene>
    <name evidence="1" type="primary">NCL1_27181</name>
    <name evidence="1" type="ORF">TNCV_850381</name>
</gene>
<dbReference type="AlphaFoldDB" id="A0A8X6VCT9"/>
<keyword evidence="2" id="KW-1185">Reference proteome</keyword>
<dbReference type="Proteomes" id="UP000887159">
    <property type="component" value="Unassembled WGS sequence"/>
</dbReference>
<evidence type="ECO:0000313" key="1">
    <source>
        <dbReference type="EMBL" id="GFY01430.1"/>
    </source>
</evidence>
<reference evidence="1" key="1">
    <citation type="submission" date="2020-08" db="EMBL/GenBank/DDBJ databases">
        <title>Multicomponent nature underlies the extraordinary mechanical properties of spider dragline silk.</title>
        <authorList>
            <person name="Kono N."/>
            <person name="Nakamura H."/>
            <person name="Mori M."/>
            <person name="Yoshida Y."/>
            <person name="Ohtoshi R."/>
            <person name="Malay A.D."/>
            <person name="Moran D.A.P."/>
            <person name="Tomita M."/>
            <person name="Numata K."/>
            <person name="Arakawa K."/>
        </authorList>
    </citation>
    <scope>NUCLEOTIDE SEQUENCE</scope>
</reference>
<proteinExistence type="predicted"/>
<comment type="caution">
    <text evidence="1">The sequence shown here is derived from an EMBL/GenBank/DDBJ whole genome shotgun (WGS) entry which is preliminary data.</text>
</comment>
<name>A0A8X6VCT9_TRICX</name>